<dbReference type="RefSeq" id="WP_110757980.1">
    <property type="nucleotide sequence ID" value="NZ_PRLG01000015.1"/>
</dbReference>
<accession>A0A2W0CAN0</accession>
<dbReference type="PANTHER" id="PTHR42939">
    <property type="entry name" value="ABC TRANSPORTER ATP-BINDING PROTEIN ALBC-RELATED"/>
    <property type="match status" value="1"/>
</dbReference>
<feature type="domain" description="ABC transporter" evidence="4">
    <location>
        <begin position="2"/>
        <end position="199"/>
    </location>
</feature>
<name>A0A2W0CAN0_9BACL</name>
<keyword evidence="2" id="KW-0547">Nucleotide-binding</keyword>
<dbReference type="PROSITE" id="PS00211">
    <property type="entry name" value="ABC_TRANSPORTER_1"/>
    <property type="match status" value="1"/>
</dbReference>
<organism evidence="5 6">
    <name type="scientific">Paenibacillus illinoisensis</name>
    <dbReference type="NCBI Taxonomy" id="59845"/>
    <lineage>
        <taxon>Bacteria</taxon>
        <taxon>Bacillati</taxon>
        <taxon>Bacillota</taxon>
        <taxon>Bacilli</taxon>
        <taxon>Bacillales</taxon>
        <taxon>Paenibacillaceae</taxon>
        <taxon>Paenibacillus</taxon>
    </lineage>
</organism>
<evidence type="ECO:0000256" key="3">
    <source>
        <dbReference type="ARBA" id="ARBA00022840"/>
    </source>
</evidence>
<keyword evidence="3 5" id="KW-0067">ATP-binding</keyword>
<sequence length="200" mass="23165">MIEINNLCYKTIIRNINITIPTGFSFLEGSNGEGKTTFLDCLSGINNQYTGSIKGNNNMLYLNQNLYFSYKIKSKDFVNFIFEVEGMKNKKQSLFMHGEEFGILEEMERNWDKEIGKLSGGERKRLFFSTVFCLDRDWYILDEPFAGVDKSGKDYMIKVMNNFLHMKRNLIITSHETEPLTQIDHVHKFSMSDGTIASMN</sequence>
<reference evidence="5 6" key="1">
    <citation type="submission" date="2018-01" db="EMBL/GenBank/DDBJ databases">
        <title>Genome sequence of the PGP bacterium Paenibacillus illinoisensis E3.</title>
        <authorList>
            <person name="Rolli E."/>
            <person name="Marasco R."/>
            <person name="Bessem C."/>
            <person name="Michoud G."/>
            <person name="Gaiarsa S."/>
            <person name="Borin S."/>
            <person name="Daffonchio D."/>
        </authorList>
    </citation>
    <scope>NUCLEOTIDE SEQUENCE [LARGE SCALE GENOMIC DNA]</scope>
    <source>
        <strain evidence="5 6">E3</strain>
    </source>
</reference>
<gene>
    <name evidence="5" type="ORF">PIL02S_01940</name>
</gene>
<dbReference type="InterPro" id="IPR017871">
    <property type="entry name" value="ABC_transporter-like_CS"/>
</dbReference>
<protein>
    <submittedName>
        <fullName evidence="5">Methionine ABC transporter ATP-binding protein</fullName>
    </submittedName>
</protein>
<dbReference type="GO" id="GO:0016887">
    <property type="term" value="F:ATP hydrolysis activity"/>
    <property type="evidence" value="ECO:0007669"/>
    <property type="project" value="InterPro"/>
</dbReference>
<dbReference type="GO" id="GO:0005524">
    <property type="term" value="F:ATP binding"/>
    <property type="evidence" value="ECO:0007669"/>
    <property type="project" value="UniProtKB-KW"/>
</dbReference>
<dbReference type="Gene3D" id="3.40.50.300">
    <property type="entry name" value="P-loop containing nucleotide triphosphate hydrolases"/>
    <property type="match status" value="1"/>
</dbReference>
<dbReference type="EMBL" id="PRLG01000015">
    <property type="protein sequence ID" value="PYY29740.1"/>
    <property type="molecule type" value="Genomic_DNA"/>
</dbReference>
<dbReference type="PANTHER" id="PTHR42939:SF1">
    <property type="entry name" value="ABC TRANSPORTER ATP-BINDING PROTEIN ALBC-RELATED"/>
    <property type="match status" value="1"/>
</dbReference>
<proteinExistence type="predicted"/>
<comment type="caution">
    <text evidence="5">The sequence shown here is derived from an EMBL/GenBank/DDBJ whole genome shotgun (WGS) entry which is preliminary data.</text>
</comment>
<dbReference type="PROSITE" id="PS50893">
    <property type="entry name" value="ABC_TRANSPORTER_2"/>
    <property type="match status" value="1"/>
</dbReference>
<keyword evidence="1" id="KW-0813">Transport</keyword>
<dbReference type="InterPro" id="IPR003439">
    <property type="entry name" value="ABC_transporter-like_ATP-bd"/>
</dbReference>
<dbReference type="Proteomes" id="UP000247459">
    <property type="component" value="Unassembled WGS sequence"/>
</dbReference>
<dbReference type="Pfam" id="PF00005">
    <property type="entry name" value="ABC_tran"/>
    <property type="match status" value="1"/>
</dbReference>
<dbReference type="InterPro" id="IPR051782">
    <property type="entry name" value="ABC_Transporter_VariousFunc"/>
</dbReference>
<evidence type="ECO:0000256" key="1">
    <source>
        <dbReference type="ARBA" id="ARBA00022448"/>
    </source>
</evidence>
<dbReference type="SUPFAM" id="SSF52540">
    <property type="entry name" value="P-loop containing nucleoside triphosphate hydrolases"/>
    <property type="match status" value="1"/>
</dbReference>
<evidence type="ECO:0000313" key="5">
    <source>
        <dbReference type="EMBL" id="PYY29740.1"/>
    </source>
</evidence>
<evidence type="ECO:0000256" key="2">
    <source>
        <dbReference type="ARBA" id="ARBA00022741"/>
    </source>
</evidence>
<dbReference type="OrthoDB" id="2968466at2"/>
<dbReference type="AlphaFoldDB" id="A0A2W0CAN0"/>
<evidence type="ECO:0000259" key="4">
    <source>
        <dbReference type="PROSITE" id="PS50893"/>
    </source>
</evidence>
<evidence type="ECO:0000313" key="6">
    <source>
        <dbReference type="Proteomes" id="UP000247459"/>
    </source>
</evidence>
<dbReference type="InterPro" id="IPR027417">
    <property type="entry name" value="P-loop_NTPase"/>
</dbReference>